<dbReference type="PROSITE" id="PS51257">
    <property type="entry name" value="PROKAR_LIPOPROTEIN"/>
    <property type="match status" value="1"/>
</dbReference>
<evidence type="ECO:0000313" key="4">
    <source>
        <dbReference type="Proteomes" id="UP001321249"/>
    </source>
</evidence>
<feature type="signal peptide" evidence="2">
    <location>
        <begin position="1"/>
        <end position="21"/>
    </location>
</feature>
<accession>A0ABD4XRM3</accession>
<proteinExistence type="predicted"/>
<dbReference type="AlphaFoldDB" id="A0ABD4XRM3"/>
<feature type="chain" id="PRO_5044803431" evidence="2">
    <location>
        <begin position="22"/>
        <end position="67"/>
    </location>
</feature>
<evidence type="ECO:0000256" key="1">
    <source>
        <dbReference type="SAM" id="MobiDB-lite"/>
    </source>
</evidence>
<comment type="caution">
    <text evidence="3">The sequence shown here is derived from an EMBL/GenBank/DDBJ whole genome shotgun (WGS) entry which is preliminary data.</text>
</comment>
<feature type="non-terminal residue" evidence="3">
    <location>
        <position position="67"/>
    </location>
</feature>
<dbReference type="Proteomes" id="UP001321249">
    <property type="component" value="Unassembled WGS sequence"/>
</dbReference>
<evidence type="ECO:0000256" key="2">
    <source>
        <dbReference type="SAM" id="SignalP"/>
    </source>
</evidence>
<keyword evidence="2" id="KW-0732">Signal</keyword>
<evidence type="ECO:0000313" key="3">
    <source>
        <dbReference type="EMBL" id="MDG0867232.1"/>
    </source>
</evidence>
<feature type="region of interest" description="Disordered" evidence="1">
    <location>
        <begin position="23"/>
        <end position="44"/>
    </location>
</feature>
<sequence length="67" mass="6953">MKKYVALLLIGAITMVLVACSSDEQNPPTVAPTPQPEPTQAPASNDVVASTIVDIAVEDGRFGTLVT</sequence>
<reference evidence="3 4" key="1">
    <citation type="submission" date="2019-11" db="EMBL/GenBank/DDBJ databases">
        <authorList>
            <person name="Cho J.-C."/>
        </authorList>
    </citation>
    <scope>NUCLEOTIDE SEQUENCE [LARGE SCALE GENOMIC DNA]</scope>
    <source>
        <strain evidence="3 4">JH702</strain>
    </source>
</reference>
<dbReference type="EMBL" id="WMBE01000003">
    <property type="protein sequence ID" value="MDG0867232.1"/>
    <property type="molecule type" value="Genomic_DNA"/>
</dbReference>
<organism evidence="3 4">
    <name type="scientific">Candidatus Lucifugimonas marina</name>
    <dbReference type="NCBI Taxonomy" id="3038979"/>
    <lineage>
        <taxon>Bacteria</taxon>
        <taxon>Bacillati</taxon>
        <taxon>Chloroflexota</taxon>
        <taxon>Dehalococcoidia</taxon>
        <taxon>SAR202 cluster</taxon>
        <taxon>Candidatus Lucifugimonadales</taxon>
        <taxon>Candidatus Lucifugimonadaceae</taxon>
        <taxon>Candidatus Lucifugimonas</taxon>
    </lineage>
</organism>
<feature type="compositionally biased region" description="Pro residues" evidence="1">
    <location>
        <begin position="29"/>
        <end position="39"/>
    </location>
</feature>
<name>A0ABD4XRM3_9CHLR</name>
<gene>
    <name evidence="3" type="ORF">GKO46_09135</name>
</gene>
<protein>
    <submittedName>
        <fullName evidence="3">Uncharacterized protein</fullName>
    </submittedName>
</protein>